<evidence type="ECO:0000256" key="2">
    <source>
        <dbReference type="PROSITE-ProRule" id="PRU00267"/>
    </source>
</evidence>
<dbReference type="GO" id="GO:0000978">
    <property type="term" value="F:RNA polymerase II cis-regulatory region sequence-specific DNA binding"/>
    <property type="evidence" value="ECO:0007669"/>
    <property type="project" value="TreeGrafter"/>
</dbReference>
<dbReference type="PANTHER" id="PTHR10270">
    <property type="entry name" value="SOX TRANSCRIPTION FACTOR"/>
    <property type="match status" value="1"/>
</dbReference>
<dbReference type="PROSITE" id="PS50118">
    <property type="entry name" value="HMG_BOX_2"/>
    <property type="match status" value="1"/>
</dbReference>
<dbReference type="Gene3D" id="1.10.30.10">
    <property type="entry name" value="High mobility group box domain"/>
    <property type="match status" value="1"/>
</dbReference>
<evidence type="ECO:0000256" key="1">
    <source>
        <dbReference type="ARBA" id="ARBA00023125"/>
    </source>
</evidence>
<keyword evidence="2" id="KW-0539">Nucleus</keyword>
<sequence>MRGDTGSNSEDLRNKSRRTLASIIDKSIYIPTLDIVLEQGPPGIKDAATPQNIARRSKQMKMLDNSDQGSPELPSPYNLEHIQQSYDDPAGSFFQYGSASSSPSGSSESSTSYSGGLYHHRHPQQLLERRESSSCGFEESQLLHCERYSAVLKDDPINGRHDQVQVSPLLQSLKSSLSRAALHHRDAQPRAGLSYHQQQQPSIAWPAGNSASGHHQGRSLKSQRIRRPMNAFMVWAKVERRKMADQHPDLHNADLSRLLGKQRRTE</sequence>
<feature type="compositionally biased region" description="Low complexity" evidence="3">
    <location>
        <begin position="91"/>
        <end position="116"/>
    </location>
</feature>
<name>A0A9X6NHF5_HYPEX</name>
<accession>A0A9X6NHF5</accession>
<feature type="region of interest" description="Disordered" evidence="3">
    <location>
        <begin position="189"/>
        <end position="223"/>
    </location>
</feature>
<feature type="DNA-binding region" description="HMG box" evidence="2">
    <location>
        <begin position="225"/>
        <end position="266"/>
    </location>
</feature>
<feature type="compositionally biased region" description="Basic and acidic residues" evidence="3">
    <location>
        <begin position="242"/>
        <end position="254"/>
    </location>
</feature>
<dbReference type="InterPro" id="IPR036910">
    <property type="entry name" value="HMG_box_dom_sf"/>
</dbReference>
<feature type="region of interest" description="Disordered" evidence="3">
    <location>
        <begin position="242"/>
        <end position="266"/>
    </location>
</feature>
<comment type="caution">
    <text evidence="5">The sequence shown here is derived from an EMBL/GenBank/DDBJ whole genome shotgun (WGS) entry which is preliminary data.</text>
</comment>
<reference evidence="6" key="1">
    <citation type="submission" date="2017-01" db="EMBL/GenBank/DDBJ databases">
        <title>Comparative genomics of anhydrobiosis in the tardigrade Hypsibius dujardini.</title>
        <authorList>
            <person name="Yoshida Y."/>
            <person name="Koutsovoulos G."/>
            <person name="Laetsch D."/>
            <person name="Stevens L."/>
            <person name="Kumar S."/>
            <person name="Horikawa D."/>
            <person name="Ishino K."/>
            <person name="Komine S."/>
            <person name="Tomita M."/>
            <person name="Blaxter M."/>
            <person name="Arakawa K."/>
        </authorList>
    </citation>
    <scope>NUCLEOTIDE SEQUENCE [LARGE SCALE GENOMIC DNA]</scope>
    <source>
        <strain evidence="6">Z151</strain>
    </source>
</reference>
<dbReference type="InterPro" id="IPR009071">
    <property type="entry name" value="HMG_box_dom"/>
</dbReference>
<dbReference type="Proteomes" id="UP000192578">
    <property type="component" value="Unassembled WGS sequence"/>
</dbReference>
<dbReference type="GO" id="GO:0005634">
    <property type="term" value="C:nucleus"/>
    <property type="evidence" value="ECO:0007669"/>
    <property type="project" value="UniProtKB-UniRule"/>
</dbReference>
<dbReference type="OrthoDB" id="6247875at2759"/>
<dbReference type="AlphaFoldDB" id="A0A9X6NHF5"/>
<proteinExistence type="predicted"/>
<evidence type="ECO:0000256" key="3">
    <source>
        <dbReference type="SAM" id="MobiDB-lite"/>
    </source>
</evidence>
<keyword evidence="1 2" id="KW-0238">DNA-binding</keyword>
<feature type="region of interest" description="Disordered" evidence="3">
    <location>
        <begin position="39"/>
        <end position="78"/>
    </location>
</feature>
<keyword evidence="6" id="KW-1185">Reference proteome</keyword>
<dbReference type="InterPro" id="IPR050140">
    <property type="entry name" value="SRY-related_HMG-box_TF-like"/>
</dbReference>
<dbReference type="GO" id="GO:0030154">
    <property type="term" value="P:cell differentiation"/>
    <property type="evidence" value="ECO:0007669"/>
    <property type="project" value="TreeGrafter"/>
</dbReference>
<dbReference type="GO" id="GO:0001228">
    <property type="term" value="F:DNA-binding transcription activator activity, RNA polymerase II-specific"/>
    <property type="evidence" value="ECO:0007669"/>
    <property type="project" value="TreeGrafter"/>
</dbReference>
<dbReference type="EMBL" id="MTYJ01000279">
    <property type="protein sequence ID" value="OWA52666.1"/>
    <property type="molecule type" value="Genomic_DNA"/>
</dbReference>
<dbReference type="Pfam" id="PF00505">
    <property type="entry name" value="HMG_box"/>
    <property type="match status" value="1"/>
</dbReference>
<evidence type="ECO:0000313" key="6">
    <source>
        <dbReference type="Proteomes" id="UP000192578"/>
    </source>
</evidence>
<feature type="domain" description="HMG box" evidence="4">
    <location>
        <begin position="225"/>
        <end position="266"/>
    </location>
</feature>
<organism evidence="5 6">
    <name type="scientific">Hypsibius exemplaris</name>
    <name type="common">Freshwater tardigrade</name>
    <dbReference type="NCBI Taxonomy" id="2072580"/>
    <lineage>
        <taxon>Eukaryota</taxon>
        <taxon>Metazoa</taxon>
        <taxon>Ecdysozoa</taxon>
        <taxon>Tardigrada</taxon>
        <taxon>Eutardigrada</taxon>
        <taxon>Parachela</taxon>
        <taxon>Hypsibioidea</taxon>
        <taxon>Hypsibiidae</taxon>
        <taxon>Hypsibius</taxon>
    </lineage>
</organism>
<dbReference type="SUPFAM" id="SSF47095">
    <property type="entry name" value="HMG-box"/>
    <property type="match status" value="1"/>
</dbReference>
<gene>
    <name evidence="5" type="ORF">BV898_17112</name>
</gene>
<evidence type="ECO:0000259" key="4">
    <source>
        <dbReference type="PROSITE" id="PS50118"/>
    </source>
</evidence>
<evidence type="ECO:0000313" key="5">
    <source>
        <dbReference type="EMBL" id="OWA52666.1"/>
    </source>
</evidence>
<feature type="region of interest" description="Disordered" evidence="3">
    <location>
        <begin position="90"/>
        <end position="118"/>
    </location>
</feature>
<dbReference type="PANTHER" id="PTHR10270:SF317">
    <property type="entry name" value="TRANSCRIPTION FACTOR SOX-15-RELATED"/>
    <property type="match status" value="1"/>
</dbReference>
<protein>
    <recommendedName>
        <fullName evidence="4">HMG box domain-containing protein</fullName>
    </recommendedName>
</protein>